<dbReference type="EMBL" id="JBHSCZ010000001">
    <property type="protein sequence ID" value="MFC4262440.1"/>
    <property type="molecule type" value="Genomic_DNA"/>
</dbReference>
<sequence>MQSNSTNNTIDVQLKQKVVEAIINSKQNFSGSDSKHAKSLNINSAVYSQIKAGKLDGNLLSKGEWIRLARELEVPIGNEIVWKTANTSVYQTISAQMKFCKENSQCAVFCDDADLGKTHTAKDFAKRNLNTVYQDCSQTKTKQLLVRTIAESFGLDSVGKYIDVKNNLVYYLKTLEQPMIILDEFGDLNYDAFLEIKALWNATEGACAWYALGADGLKVKIERGRNCKKVGYTEFFSRFGKKYQHVVPMGKDDKEAFYLQLVATVLKANLPAGVDVQKVTKSCNNSLRRAKMEVIKIAQRNG</sequence>
<organism evidence="2 3">
    <name type="scientific">Ferruginibacter yonginensis</name>
    <dbReference type="NCBI Taxonomy" id="1310416"/>
    <lineage>
        <taxon>Bacteria</taxon>
        <taxon>Pseudomonadati</taxon>
        <taxon>Bacteroidota</taxon>
        <taxon>Chitinophagia</taxon>
        <taxon>Chitinophagales</taxon>
        <taxon>Chitinophagaceae</taxon>
        <taxon>Ferruginibacter</taxon>
    </lineage>
</organism>
<dbReference type="Gene3D" id="3.40.50.300">
    <property type="entry name" value="P-loop containing nucleotide triphosphate hydrolases"/>
    <property type="match status" value="1"/>
</dbReference>
<proteinExistence type="predicted"/>
<evidence type="ECO:0000259" key="1">
    <source>
        <dbReference type="Pfam" id="PF13401"/>
    </source>
</evidence>
<evidence type="ECO:0000313" key="3">
    <source>
        <dbReference type="Proteomes" id="UP001595907"/>
    </source>
</evidence>
<protein>
    <submittedName>
        <fullName evidence="2">AAA family ATPase</fullName>
    </submittedName>
</protein>
<evidence type="ECO:0000313" key="2">
    <source>
        <dbReference type="EMBL" id="MFC4262440.1"/>
    </source>
</evidence>
<dbReference type="InterPro" id="IPR049945">
    <property type="entry name" value="AAA_22"/>
</dbReference>
<reference evidence="3" key="1">
    <citation type="journal article" date="2019" name="Int. J. Syst. Evol. Microbiol.">
        <title>The Global Catalogue of Microorganisms (GCM) 10K type strain sequencing project: providing services to taxonomists for standard genome sequencing and annotation.</title>
        <authorList>
            <consortium name="The Broad Institute Genomics Platform"/>
            <consortium name="The Broad Institute Genome Sequencing Center for Infectious Disease"/>
            <person name="Wu L."/>
            <person name="Ma J."/>
        </authorList>
    </citation>
    <scope>NUCLEOTIDE SEQUENCE [LARGE SCALE GENOMIC DNA]</scope>
    <source>
        <strain evidence="3">CECT 8289</strain>
    </source>
</reference>
<keyword evidence="3" id="KW-1185">Reference proteome</keyword>
<name>A0ABV8QQ80_9BACT</name>
<dbReference type="RefSeq" id="WP_379707848.1">
    <property type="nucleotide sequence ID" value="NZ_JBHSCZ010000001.1"/>
</dbReference>
<dbReference type="Proteomes" id="UP001595907">
    <property type="component" value="Unassembled WGS sequence"/>
</dbReference>
<gene>
    <name evidence="2" type="ORF">ACFOWM_06110</name>
</gene>
<accession>A0ABV8QQ80</accession>
<feature type="domain" description="ORC1/DEAH AAA+ ATPase" evidence="1">
    <location>
        <begin position="105"/>
        <end position="202"/>
    </location>
</feature>
<dbReference type="InterPro" id="IPR027417">
    <property type="entry name" value="P-loop_NTPase"/>
</dbReference>
<dbReference type="Pfam" id="PF13401">
    <property type="entry name" value="AAA_22"/>
    <property type="match status" value="1"/>
</dbReference>
<comment type="caution">
    <text evidence="2">The sequence shown here is derived from an EMBL/GenBank/DDBJ whole genome shotgun (WGS) entry which is preliminary data.</text>
</comment>